<dbReference type="AlphaFoldDB" id="A0A5D2ZZA8"/>
<reference evidence="2 3" key="1">
    <citation type="submission" date="2019-07" db="EMBL/GenBank/DDBJ databases">
        <title>WGS assembly of Gossypium mustelinum.</title>
        <authorList>
            <person name="Chen Z.J."/>
            <person name="Sreedasyam A."/>
            <person name="Ando A."/>
            <person name="Song Q."/>
            <person name="De L."/>
            <person name="Hulse-Kemp A."/>
            <person name="Ding M."/>
            <person name="Ye W."/>
            <person name="Kirkbride R."/>
            <person name="Jenkins J."/>
            <person name="Plott C."/>
            <person name="Lovell J."/>
            <person name="Lin Y.-M."/>
            <person name="Vaughn R."/>
            <person name="Liu B."/>
            <person name="Li W."/>
            <person name="Simpson S."/>
            <person name="Scheffler B."/>
            <person name="Saski C."/>
            <person name="Grover C."/>
            <person name="Hu G."/>
            <person name="Conover J."/>
            <person name="Carlson J."/>
            <person name="Shu S."/>
            <person name="Boston L."/>
            <person name="Williams M."/>
            <person name="Peterson D."/>
            <person name="Mcgee K."/>
            <person name="Jones D."/>
            <person name="Wendel J."/>
            <person name="Stelly D."/>
            <person name="Grimwood J."/>
            <person name="Schmutz J."/>
        </authorList>
    </citation>
    <scope>NUCLEOTIDE SEQUENCE [LARGE SCALE GENOMIC DNA]</scope>
    <source>
        <strain evidence="2">1408120.09</strain>
    </source>
</reference>
<name>A0A5D2ZZA8_GOSMU</name>
<keyword evidence="3" id="KW-1185">Reference proteome</keyword>
<evidence type="ECO:0000313" key="3">
    <source>
        <dbReference type="Proteomes" id="UP000323597"/>
    </source>
</evidence>
<organism evidence="2 3">
    <name type="scientific">Gossypium mustelinum</name>
    <name type="common">Cotton</name>
    <name type="synonym">Gossypium caicoense</name>
    <dbReference type="NCBI Taxonomy" id="34275"/>
    <lineage>
        <taxon>Eukaryota</taxon>
        <taxon>Viridiplantae</taxon>
        <taxon>Streptophyta</taxon>
        <taxon>Embryophyta</taxon>
        <taxon>Tracheophyta</taxon>
        <taxon>Spermatophyta</taxon>
        <taxon>Magnoliopsida</taxon>
        <taxon>eudicotyledons</taxon>
        <taxon>Gunneridae</taxon>
        <taxon>Pentapetalae</taxon>
        <taxon>rosids</taxon>
        <taxon>malvids</taxon>
        <taxon>Malvales</taxon>
        <taxon>Malvaceae</taxon>
        <taxon>Malvoideae</taxon>
        <taxon>Gossypium</taxon>
    </lineage>
</organism>
<feature type="compositionally biased region" description="Basic and acidic residues" evidence="1">
    <location>
        <begin position="9"/>
        <end position="20"/>
    </location>
</feature>
<evidence type="ECO:0000256" key="1">
    <source>
        <dbReference type="SAM" id="MobiDB-lite"/>
    </source>
</evidence>
<dbReference type="Proteomes" id="UP000323597">
    <property type="component" value="Chromosome A03"/>
</dbReference>
<accession>A0A5D2ZZA8</accession>
<feature type="region of interest" description="Disordered" evidence="1">
    <location>
        <begin position="1"/>
        <end position="26"/>
    </location>
</feature>
<dbReference type="EMBL" id="CM017638">
    <property type="protein sequence ID" value="TYJ43439.1"/>
    <property type="molecule type" value="Genomic_DNA"/>
</dbReference>
<gene>
    <name evidence="2" type="ORF">E1A91_A03G153900v1</name>
</gene>
<evidence type="ECO:0000313" key="2">
    <source>
        <dbReference type="EMBL" id="TYJ43439.1"/>
    </source>
</evidence>
<protein>
    <submittedName>
        <fullName evidence="2">Uncharacterized protein</fullName>
    </submittedName>
</protein>
<proteinExistence type="predicted"/>
<sequence>MLSHPNVEFSEKEGHRESHGRNPLLEPPRFPGIRVLSGQHLGTIEHVSDVAWWMSVRRRRVRDVRCLETASIATAEGWLLGFCRKCFFFGFGLKIWARVQVF</sequence>